<comment type="caution">
    <text evidence="1">The sequence shown here is derived from an EMBL/GenBank/DDBJ whole genome shotgun (WGS) entry which is preliminary data.</text>
</comment>
<evidence type="ECO:0000313" key="1">
    <source>
        <dbReference type="EMBL" id="GKV51709.1"/>
    </source>
</evidence>
<sequence>MRILVPLSAIGPTNQCTYPLKNIEVAVNKWHIPRFPYSISDGCYISNSTANAFDYLTTSLESCLKEKEDSSGRDLGLDCLSFCDAAQSSRCEDIVEEGPDMEALDFHVVDDIGLSSYYSPFGMAEEIEEPVESEFIGRDLNVKSCHEENEV</sequence>
<gene>
    <name evidence="1" type="ORF">SLEP1_g58340</name>
</gene>
<reference evidence="1 2" key="1">
    <citation type="journal article" date="2021" name="Commun. Biol.">
        <title>The genome of Shorea leprosula (Dipterocarpaceae) highlights the ecological relevance of drought in aseasonal tropical rainforests.</title>
        <authorList>
            <person name="Ng K.K.S."/>
            <person name="Kobayashi M.J."/>
            <person name="Fawcett J.A."/>
            <person name="Hatakeyama M."/>
            <person name="Paape T."/>
            <person name="Ng C.H."/>
            <person name="Ang C.C."/>
            <person name="Tnah L.H."/>
            <person name="Lee C.T."/>
            <person name="Nishiyama T."/>
            <person name="Sese J."/>
            <person name="O'Brien M.J."/>
            <person name="Copetti D."/>
            <person name="Mohd Noor M.I."/>
            <person name="Ong R.C."/>
            <person name="Putra M."/>
            <person name="Sireger I.Z."/>
            <person name="Indrioko S."/>
            <person name="Kosugi Y."/>
            <person name="Izuno A."/>
            <person name="Isagi Y."/>
            <person name="Lee S.L."/>
            <person name="Shimizu K.K."/>
        </authorList>
    </citation>
    <scope>NUCLEOTIDE SEQUENCE [LARGE SCALE GENOMIC DNA]</scope>
    <source>
        <strain evidence="1">214</strain>
    </source>
</reference>
<organism evidence="1 2">
    <name type="scientific">Rubroshorea leprosula</name>
    <dbReference type="NCBI Taxonomy" id="152421"/>
    <lineage>
        <taxon>Eukaryota</taxon>
        <taxon>Viridiplantae</taxon>
        <taxon>Streptophyta</taxon>
        <taxon>Embryophyta</taxon>
        <taxon>Tracheophyta</taxon>
        <taxon>Spermatophyta</taxon>
        <taxon>Magnoliopsida</taxon>
        <taxon>eudicotyledons</taxon>
        <taxon>Gunneridae</taxon>
        <taxon>Pentapetalae</taxon>
        <taxon>rosids</taxon>
        <taxon>malvids</taxon>
        <taxon>Malvales</taxon>
        <taxon>Dipterocarpaceae</taxon>
        <taxon>Rubroshorea</taxon>
    </lineage>
</organism>
<dbReference type="EMBL" id="BPVZ01000529">
    <property type="protein sequence ID" value="GKV51709.1"/>
    <property type="molecule type" value="Genomic_DNA"/>
</dbReference>
<evidence type="ECO:0000313" key="2">
    <source>
        <dbReference type="Proteomes" id="UP001054252"/>
    </source>
</evidence>
<dbReference type="Proteomes" id="UP001054252">
    <property type="component" value="Unassembled WGS sequence"/>
</dbReference>
<proteinExistence type="predicted"/>
<accession>A0AAV5MQ17</accession>
<dbReference type="AlphaFoldDB" id="A0AAV5MQ17"/>
<protein>
    <submittedName>
        <fullName evidence="1">Uncharacterized protein</fullName>
    </submittedName>
</protein>
<name>A0AAV5MQ17_9ROSI</name>
<keyword evidence="2" id="KW-1185">Reference proteome</keyword>